<name>A0ABR8FAW0_9NOST</name>
<dbReference type="EMBL" id="JACJST010000003">
    <property type="protein sequence ID" value="MBD2567357.1"/>
    <property type="molecule type" value="Genomic_DNA"/>
</dbReference>
<keyword evidence="3" id="KW-1185">Reference proteome</keyword>
<dbReference type="InterPro" id="IPR012334">
    <property type="entry name" value="Pectin_lyas_fold"/>
</dbReference>
<dbReference type="InterPro" id="IPR008638">
    <property type="entry name" value="FhaB/CdiA-like_TPS"/>
</dbReference>
<evidence type="ECO:0000313" key="2">
    <source>
        <dbReference type="EMBL" id="MBD2567357.1"/>
    </source>
</evidence>
<organism evidence="2 3">
    <name type="scientific">Anabaena lutea FACHB-196</name>
    <dbReference type="NCBI Taxonomy" id="2692881"/>
    <lineage>
        <taxon>Bacteria</taxon>
        <taxon>Bacillati</taxon>
        <taxon>Cyanobacteriota</taxon>
        <taxon>Cyanophyceae</taxon>
        <taxon>Nostocales</taxon>
        <taxon>Nostocaceae</taxon>
        <taxon>Anabaena</taxon>
    </lineage>
</organism>
<dbReference type="Pfam" id="PF05860">
    <property type="entry name" value="TPS"/>
    <property type="match status" value="1"/>
</dbReference>
<accession>A0ABR8FAW0</accession>
<feature type="domain" description="Filamentous haemagglutinin FhaB/tRNA nuclease CdiA-like TPS" evidence="1">
    <location>
        <begin position="64"/>
        <end position="177"/>
    </location>
</feature>
<protein>
    <submittedName>
        <fullName evidence="2">Filamentous hemagglutinin N-terminal domain-containing protein</fullName>
    </submittedName>
</protein>
<dbReference type="Proteomes" id="UP000640531">
    <property type="component" value="Unassembled WGS sequence"/>
</dbReference>
<dbReference type="InterPro" id="IPR011050">
    <property type="entry name" value="Pectin_lyase_fold/virulence"/>
</dbReference>
<evidence type="ECO:0000259" key="1">
    <source>
        <dbReference type="SMART" id="SM00912"/>
    </source>
</evidence>
<evidence type="ECO:0000313" key="3">
    <source>
        <dbReference type="Proteomes" id="UP000640531"/>
    </source>
</evidence>
<gene>
    <name evidence="2" type="ORF">H6G59_05480</name>
</gene>
<dbReference type="SMART" id="SM00912">
    <property type="entry name" value="Haemagg_act"/>
    <property type="match status" value="1"/>
</dbReference>
<proteinExistence type="predicted"/>
<sequence>MIATNELTKLSLRQQFPIQNLKSKIQNGMSWVKTGFSTTTQLLGVLIFTNTSCIGQITPDATLGTESSQVNSHVMIRGLEADRIDGGAVRGSALFHSFSEFNVNNGQRVYFSNPAGITNIFTRVTGANLSHILGTLGVDGGANLFLLNPHGIKFGTNAQLDIQGSFVASTANSFVFPDGSEFNAKNPTAPPLLTMSATPGVQWGASGAGGTITNEGGNLTVGEDLTLSAGNLDLQGQLHALRDLTLFAQDTVKVRDSVTKPFIASAGRNFTVQGNGGIDILALNHPTQTPFVSGGNLSFISDGKISLDAHFSSGGNFAISPVSGGLANFVSLYDPIISTNGDVDVAASYTGTSLLVEATGNIRFQGDINITGADNNSLPLGPDTETLTKNSALILRSGQSTLAYGGVNFGNVPSYSNGTVPEGITLDGDVVLQPFNEIGGIVSLTAASGDVNTKLISTNGQKDVLNYGDDAIAIGGAINIEATKGSVNTGNLLSYSYSESGNVANGGAIALTAGGNITTTDIDSSSSYGNGGAIALTAGGNITTTDIDSSYSSGNGGEITIKADGNITTEKIDSGSGSFGTGNGGAITIKADGNITTKGIVSQSWYRNGGAIAIKADGNITTEDIYSSSGAGNGGAIDIKADGNITTKNINSSSGSRNGGEITIKADGNITTKNINSSSWYGNGEKITIKADGNITTEGIYSFSVEGNGGAIALTAGGNIVETTQIYSYSLYRNGGEITIKADGNITTNDINSSGKNGGEITIKADGNITTNDINSSFYEYSDRNFGNGGAIALTAGGNITAKGDFNSFSYSYSKSGNSGTGGAIFLSAKNGEIVGTPIEAYSYDDSQKDFVKKFRNPMLNSFSVSQHGTAGKGGNITIQAKNNVSNLDILTFSSSAEAGKVEVEGLGNLSLSDNKILTSGQLKVKIPNNGTITLDVGKAGQSGDVTIKSSGNLTFNNSSIESDTKGNASAGNVMITSPGLVTFNNSQIIANTSAQGNGGNINITGDSVTVSGDSKISASAENTGKGGSIDIQAETLKLDRGQIISESKQSEAGNINLKLNNLLLLRDNSTISTSAGTQNSEGNGGNIDINLKDGFVIAVPSENSDIIANAYGGNGGKINMRANRILGFQLQGREALDNIRKNGSSDISASSDVGTQGQVTVENLNVDPSQGLVQLSTQLIDPTGLIASACGGNSHTAKGQSEFVITGRGGLPPSPDDVLTAGTVPNTWVTSETETFSNNSSARPLVNSNAVSSPLDSAPLVEAQGMIRNANGDIVFTTQPPVNTLHQSALPAQFCHLTQK</sequence>
<comment type="caution">
    <text evidence="2">The sequence shown here is derived from an EMBL/GenBank/DDBJ whole genome shotgun (WGS) entry which is preliminary data.</text>
</comment>
<reference evidence="2 3" key="1">
    <citation type="journal article" date="2020" name="ISME J.">
        <title>Comparative genomics reveals insights into cyanobacterial evolution and habitat adaptation.</title>
        <authorList>
            <person name="Chen M.Y."/>
            <person name="Teng W.K."/>
            <person name="Zhao L."/>
            <person name="Hu C.X."/>
            <person name="Zhou Y.K."/>
            <person name="Han B.P."/>
            <person name="Song L.R."/>
            <person name="Shu W.S."/>
        </authorList>
    </citation>
    <scope>NUCLEOTIDE SEQUENCE [LARGE SCALE GENOMIC DNA]</scope>
    <source>
        <strain evidence="2 3">FACHB-196</strain>
    </source>
</reference>
<dbReference type="Gene3D" id="2.160.20.10">
    <property type="entry name" value="Single-stranded right-handed beta-helix, Pectin lyase-like"/>
    <property type="match status" value="3"/>
</dbReference>
<dbReference type="SUPFAM" id="SSF51126">
    <property type="entry name" value="Pectin lyase-like"/>
    <property type="match status" value="2"/>
</dbReference>
<dbReference type="NCBIfam" id="TIGR01901">
    <property type="entry name" value="adhes_NPXG"/>
    <property type="match status" value="1"/>
</dbReference>